<keyword evidence="1" id="KW-1133">Transmembrane helix</keyword>
<dbReference type="Pfam" id="PF04892">
    <property type="entry name" value="VanZ"/>
    <property type="match status" value="1"/>
</dbReference>
<evidence type="ECO:0000313" key="3">
    <source>
        <dbReference type="EMBL" id="PMC64767.1"/>
    </source>
</evidence>
<proteinExistence type="predicted"/>
<keyword evidence="1" id="KW-0812">Transmembrane</keyword>
<comment type="caution">
    <text evidence="3">The sequence shown here is derived from an EMBL/GenBank/DDBJ whole genome shotgun (WGS) entry which is preliminary data.</text>
</comment>
<dbReference type="InterPro" id="IPR053150">
    <property type="entry name" value="Teicoplanin_resist-assoc"/>
</dbReference>
<dbReference type="InterPro" id="IPR006976">
    <property type="entry name" value="VanZ-like"/>
</dbReference>
<accession>A0A2N6T631</accession>
<evidence type="ECO:0000313" key="4">
    <source>
        <dbReference type="Proteomes" id="UP000235836"/>
    </source>
</evidence>
<dbReference type="RefSeq" id="WP_102723588.1">
    <property type="nucleotide sequence ID" value="NZ_PNHG01000004.1"/>
</dbReference>
<protein>
    <recommendedName>
        <fullName evidence="2">VanZ-like domain-containing protein</fullName>
    </recommendedName>
</protein>
<feature type="transmembrane region" description="Helical" evidence="1">
    <location>
        <begin position="91"/>
        <end position="116"/>
    </location>
</feature>
<gene>
    <name evidence="3" type="ORF">CJ203_03670</name>
</gene>
<feature type="domain" description="VanZ-like" evidence="2">
    <location>
        <begin position="13"/>
        <end position="139"/>
    </location>
</feature>
<dbReference type="EMBL" id="PNHG01000004">
    <property type="protein sequence ID" value="PMC64767.1"/>
    <property type="molecule type" value="Genomic_DNA"/>
</dbReference>
<keyword evidence="1" id="KW-0472">Membrane</keyword>
<feature type="transmembrane region" description="Helical" evidence="1">
    <location>
        <begin position="66"/>
        <end position="84"/>
    </location>
</feature>
<evidence type="ECO:0000259" key="2">
    <source>
        <dbReference type="Pfam" id="PF04892"/>
    </source>
</evidence>
<feature type="transmembrane region" description="Helical" evidence="1">
    <location>
        <begin position="146"/>
        <end position="165"/>
    </location>
</feature>
<sequence length="177" mass="19157">MTKQRTATIGALVGYSGVVIALTMLKAFYRIGYLWDPANQMRRGLSLAPFDDLINASSWFGPVFEYGGNFAFFVPVGMLAYILFQSTPRPLLATTLFGAGLSLAIETSQYIFALGYSDIDDLLMNTLGAFVGAVLARLFGPKFHWLWIGLASLATIIFVGLVTGGESLGDPSKVKQV</sequence>
<feature type="transmembrane region" description="Helical" evidence="1">
    <location>
        <begin position="122"/>
        <end position="139"/>
    </location>
</feature>
<reference evidence="3 4" key="1">
    <citation type="submission" date="2017-09" db="EMBL/GenBank/DDBJ databases">
        <title>Bacterial strain isolated from the female urinary microbiota.</title>
        <authorList>
            <person name="Thomas-White K."/>
            <person name="Kumar N."/>
            <person name="Forster S."/>
            <person name="Putonti C."/>
            <person name="Lawley T."/>
            <person name="Wolfe A.J."/>
        </authorList>
    </citation>
    <scope>NUCLEOTIDE SEQUENCE [LARGE SCALE GENOMIC DNA]</scope>
    <source>
        <strain evidence="3 4">UMB0792</strain>
    </source>
</reference>
<name>A0A2N6T631_9CORY</name>
<keyword evidence="4" id="KW-1185">Reference proteome</keyword>
<feature type="transmembrane region" description="Helical" evidence="1">
    <location>
        <begin position="12"/>
        <end position="35"/>
    </location>
</feature>
<dbReference type="AlphaFoldDB" id="A0A2N6T631"/>
<organism evidence="3 4">
    <name type="scientific">Corynebacterium tuscaniense</name>
    <dbReference type="NCBI Taxonomy" id="302449"/>
    <lineage>
        <taxon>Bacteria</taxon>
        <taxon>Bacillati</taxon>
        <taxon>Actinomycetota</taxon>
        <taxon>Actinomycetes</taxon>
        <taxon>Mycobacteriales</taxon>
        <taxon>Corynebacteriaceae</taxon>
        <taxon>Corynebacterium</taxon>
    </lineage>
</organism>
<dbReference type="PANTHER" id="PTHR36834:SF1">
    <property type="entry name" value="INTEGRAL MEMBRANE PROTEIN"/>
    <property type="match status" value="1"/>
</dbReference>
<dbReference type="Proteomes" id="UP000235836">
    <property type="component" value="Unassembled WGS sequence"/>
</dbReference>
<evidence type="ECO:0000256" key="1">
    <source>
        <dbReference type="SAM" id="Phobius"/>
    </source>
</evidence>
<dbReference type="PANTHER" id="PTHR36834">
    <property type="entry name" value="MEMBRANE PROTEIN-RELATED"/>
    <property type="match status" value="1"/>
</dbReference>